<reference evidence="1 2" key="1">
    <citation type="submission" date="2017-06" db="EMBL/GenBank/DDBJ databases">
        <title>Ant-infecting Ophiocordyceps genomes reveal a high diversity of potential behavioral manipulation genes and a possible major role for enterotoxins.</title>
        <authorList>
            <person name="De Bekker C."/>
            <person name="Evans H.C."/>
            <person name="Brachmann A."/>
            <person name="Hughes D.P."/>
        </authorList>
    </citation>
    <scope>NUCLEOTIDE SEQUENCE [LARGE SCALE GENOMIC DNA]</scope>
    <source>
        <strain evidence="1 2">Map16</strain>
    </source>
</reference>
<accession>A0A2C5YX08</accession>
<dbReference type="Proteomes" id="UP000226431">
    <property type="component" value="Unassembled WGS sequence"/>
</dbReference>
<protein>
    <submittedName>
        <fullName evidence="1">Uncharacterized protein</fullName>
    </submittedName>
</protein>
<sequence>MVSTIITHPTPNQKIGKNKSFAVELTIANFIPSDETLDSSAPQRVDHATGYVKGHVYVRIERVAVEALPMGPLDLVYVSRAARVVDSDISAKGRVGLGVLVSGGLPRGGRYRACSVATGEGGAPVEMPVLRRGPADDCVWFEVVEDLEAWEGEL</sequence>
<evidence type="ECO:0000313" key="1">
    <source>
        <dbReference type="EMBL" id="PHH72153.1"/>
    </source>
</evidence>
<proteinExistence type="predicted"/>
<dbReference type="PANTHER" id="PTHR34587">
    <property type="entry name" value="VWFA DOMAIN-CONTAINING PROTEIN"/>
    <property type="match status" value="1"/>
</dbReference>
<dbReference type="EMBL" id="NJES01000443">
    <property type="protein sequence ID" value="PHH72153.1"/>
    <property type="molecule type" value="Genomic_DNA"/>
</dbReference>
<evidence type="ECO:0000313" key="2">
    <source>
        <dbReference type="Proteomes" id="UP000226431"/>
    </source>
</evidence>
<dbReference type="OrthoDB" id="2336871at2759"/>
<organism evidence="1 2">
    <name type="scientific">Ophiocordyceps camponoti-rufipedis</name>
    <dbReference type="NCBI Taxonomy" id="2004952"/>
    <lineage>
        <taxon>Eukaryota</taxon>
        <taxon>Fungi</taxon>
        <taxon>Dikarya</taxon>
        <taxon>Ascomycota</taxon>
        <taxon>Pezizomycotina</taxon>
        <taxon>Sordariomycetes</taxon>
        <taxon>Hypocreomycetidae</taxon>
        <taxon>Hypocreales</taxon>
        <taxon>Ophiocordycipitaceae</taxon>
        <taxon>Ophiocordyceps</taxon>
    </lineage>
</organism>
<dbReference type="InterPro" id="IPR053216">
    <property type="entry name" value="Appressorial_penetr-assoc"/>
</dbReference>
<dbReference type="AlphaFoldDB" id="A0A2C5YX08"/>
<gene>
    <name evidence="1" type="ORF">CDD80_4732</name>
</gene>
<keyword evidence="2" id="KW-1185">Reference proteome</keyword>
<name>A0A2C5YX08_9HYPO</name>
<comment type="caution">
    <text evidence="1">The sequence shown here is derived from an EMBL/GenBank/DDBJ whole genome shotgun (WGS) entry which is preliminary data.</text>
</comment>
<dbReference type="PANTHER" id="PTHR34587:SF1">
    <property type="entry name" value="CIRCUMSPOROZOITE PROTEIN"/>
    <property type="match status" value="1"/>
</dbReference>